<dbReference type="STRING" id="267850.ADINL_0041"/>
<gene>
    <name evidence="3" type="ORF">ADINL_0041</name>
</gene>
<evidence type="ECO:0000256" key="1">
    <source>
        <dbReference type="SAM" id="MobiDB-lite"/>
    </source>
</evidence>
<reference evidence="3 4" key="1">
    <citation type="journal article" date="2005" name="Int. J. Syst. Evol. Microbiol.">
        <title>Nitrincola lacisaponensis gen. nov., sp. nov., a novel alkaliphilic bacterium isolated from an alkaline, saline lake.</title>
        <authorList>
            <person name="Dimitriu P.A."/>
            <person name="Shukla S.K."/>
            <person name="Conradt J."/>
            <person name="Marquez M.C."/>
            <person name="Ventosa A."/>
            <person name="Maglia A."/>
            <person name="Peyton B.M."/>
            <person name="Pinkart H.C."/>
            <person name="Mormile M.R."/>
        </authorList>
    </citation>
    <scope>NUCLEOTIDE SEQUENCE [LARGE SCALE GENOMIC DNA]</scope>
    <source>
        <strain evidence="3 4">4CA</strain>
    </source>
</reference>
<dbReference type="Pfam" id="PF18932">
    <property type="entry name" value="DUF5681"/>
    <property type="match status" value="1"/>
</dbReference>
<evidence type="ECO:0000313" key="4">
    <source>
        <dbReference type="Proteomes" id="UP000027318"/>
    </source>
</evidence>
<comment type="caution">
    <text evidence="3">The sequence shown here is derived from an EMBL/GenBank/DDBJ whole genome shotgun (WGS) entry which is preliminary data.</text>
</comment>
<organism evidence="3 4">
    <name type="scientific">Nitrincola lacisaponensis</name>
    <dbReference type="NCBI Taxonomy" id="267850"/>
    <lineage>
        <taxon>Bacteria</taxon>
        <taxon>Pseudomonadati</taxon>
        <taxon>Pseudomonadota</taxon>
        <taxon>Gammaproteobacteria</taxon>
        <taxon>Oceanospirillales</taxon>
        <taxon>Oceanospirillaceae</taxon>
        <taxon>Nitrincola</taxon>
    </lineage>
</organism>
<dbReference type="EMBL" id="JMSZ01000001">
    <property type="protein sequence ID" value="KDE41361.1"/>
    <property type="molecule type" value="Genomic_DNA"/>
</dbReference>
<feature type="region of interest" description="Disordered" evidence="1">
    <location>
        <begin position="1"/>
        <end position="33"/>
    </location>
</feature>
<protein>
    <recommendedName>
        <fullName evidence="2">DUF5681 domain-containing protein</fullName>
    </recommendedName>
</protein>
<name>A0A063Y9G2_9GAMM</name>
<evidence type="ECO:0000313" key="3">
    <source>
        <dbReference type="EMBL" id="KDE41361.1"/>
    </source>
</evidence>
<dbReference type="InterPro" id="IPR043736">
    <property type="entry name" value="DUF5681"/>
</dbReference>
<dbReference type="RefSeq" id="WP_036542305.1">
    <property type="nucleotide sequence ID" value="NZ_JMSZ01000001.1"/>
</dbReference>
<feature type="domain" description="DUF5681" evidence="2">
    <location>
        <begin position="9"/>
        <end position="67"/>
    </location>
</feature>
<dbReference type="Proteomes" id="UP000027318">
    <property type="component" value="Unassembled WGS sequence"/>
</dbReference>
<dbReference type="AlphaFoldDB" id="A0A063Y9G2"/>
<dbReference type="OrthoDB" id="9135114at2"/>
<sequence>MTAPKRDPSGKWLPGQSPNPKGRPTTATAELKRQLSKHGEAVVQTVLDAALAGDLTACKLVLDRLSPPLKAVAALVSVSLPDDAGLAGTARAFVDAAASGKIPPDVAGQLVTAVASLARIVEIDELTRRIEALEAAK</sequence>
<proteinExistence type="predicted"/>
<evidence type="ECO:0000259" key="2">
    <source>
        <dbReference type="Pfam" id="PF18932"/>
    </source>
</evidence>
<keyword evidence="4" id="KW-1185">Reference proteome</keyword>
<accession>A0A063Y9G2</accession>